<keyword evidence="4" id="KW-1185">Reference proteome</keyword>
<name>A0A1I3AQ05_9GAMM</name>
<keyword evidence="1" id="KW-0175">Coiled coil</keyword>
<dbReference type="RefSeq" id="WP_092845144.1">
    <property type="nucleotide sequence ID" value="NZ_FOPY01000005.1"/>
</dbReference>
<protein>
    <recommendedName>
        <fullName evidence="5">YfhG lipoprotein</fullName>
    </recommendedName>
</protein>
<evidence type="ECO:0008006" key="5">
    <source>
        <dbReference type="Google" id="ProtNLM"/>
    </source>
</evidence>
<reference evidence="3 4" key="1">
    <citation type="submission" date="2016-10" db="EMBL/GenBank/DDBJ databases">
        <authorList>
            <person name="de Groot N.N."/>
        </authorList>
    </citation>
    <scope>NUCLEOTIDE SEQUENCE [LARGE SCALE GENOMIC DNA]</scope>
    <source>
        <strain evidence="3 4">CGMCC 1.6848</strain>
    </source>
</reference>
<evidence type="ECO:0000256" key="2">
    <source>
        <dbReference type="SAM" id="SignalP"/>
    </source>
</evidence>
<organism evidence="3 4">
    <name type="scientific">Modicisalibacter xianhensis</name>
    <dbReference type="NCBI Taxonomy" id="442341"/>
    <lineage>
        <taxon>Bacteria</taxon>
        <taxon>Pseudomonadati</taxon>
        <taxon>Pseudomonadota</taxon>
        <taxon>Gammaproteobacteria</taxon>
        <taxon>Oceanospirillales</taxon>
        <taxon>Halomonadaceae</taxon>
        <taxon>Modicisalibacter</taxon>
    </lineage>
</organism>
<keyword evidence="2" id="KW-0732">Signal</keyword>
<evidence type="ECO:0000313" key="3">
    <source>
        <dbReference type="EMBL" id="SFH52248.1"/>
    </source>
</evidence>
<evidence type="ECO:0000313" key="4">
    <source>
        <dbReference type="Proteomes" id="UP000199040"/>
    </source>
</evidence>
<feature type="signal peptide" evidence="2">
    <location>
        <begin position="1"/>
        <end position="17"/>
    </location>
</feature>
<feature type="coiled-coil region" evidence="1">
    <location>
        <begin position="131"/>
        <end position="165"/>
    </location>
</feature>
<sequence length="176" mass="19713">MKALPLLASMLAVSLLAGCQALDPSASEPFESSSSECLSDIPTLQDNECLLEAWVDFGLAAQRGDADWRQRTLERAEGELANERLARAVVYAWGDRDRWKEASDLFKADLALAPSRLQPLLRQWLNGLEARRELVDQANHSEAARRQATRERDELAQKLDALTEIEQSINLRNQSP</sequence>
<evidence type="ECO:0000256" key="1">
    <source>
        <dbReference type="SAM" id="Coils"/>
    </source>
</evidence>
<dbReference type="PROSITE" id="PS51257">
    <property type="entry name" value="PROKAR_LIPOPROTEIN"/>
    <property type="match status" value="1"/>
</dbReference>
<dbReference type="AlphaFoldDB" id="A0A1I3AQ05"/>
<proteinExistence type="predicted"/>
<dbReference type="STRING" id="442341.SAMN04487959_10581"/>
<dbReference type="EMBL" id="FOPY01000005">
    <property type="protein sequence ID" value="SFH52248.1"/>
    <property type="molecule type" value="Genomic_DNA"/>
</dbReference>
<accession>A0A1I3AQ05</accession>
<dbReference type="Proteomes" id="UP000199040">
    <property type="component" value="Unassembled WGS sequence"/>
</dbReference>
<feature type="chain" id="PRO_5011498611" description="YfhG lipoprotein" evidence="2">
    <location>
        <begin position="18"/>
        <end position="176"/>
    </location>
</feature>
<gene>
    <name evidence="3" type="ORF">SAMN04487959_10581</name>
</gene>